<accession>A0A9D4IVU4</accession>
<comment type="caution">
    <text evidence="1">The sequence shown here is derived from an EMBL/GenBank/DDBJ whole genome shotgun (WGS) entry which is preliminary data.</text>
</comment>
<reference evidence="1" key="2">
    <citation type="submission" date="2020-11" db="EMBL/GenBank/DDBJ databases">
        <authorList>
            <person name="McCartney M.A."/>
            <person name="Auch B."/>
            <person name="Kono T."/>
            <person name="Mallez S."/>
            <person name="Becker A."/>
            <person name="Gohl D.M."/>
            <person name="Silverstein K.A.T."/>
            <person name="Koren S."/>
            <person name="Bechman K.B."/>
            <person name="Herman A."/>
            <person name="Abrahante J.E."/>
            <person name="Garbe J."/>
        </authorList>
    </citation>
    <scope>NUCLEOTIDE SEQUENCE</scope>
    <source>
        <strain evidence="1">Duluth1</strain>
        <tissue evidence="1">Whole animal</tissue>
    </source>
</reference>
<organism evidence="1 2">
    <name type="scientific">Dreissena polymorpha</name>
    <name type="common">Zebra mussel</name>
    <name type="synonym">Mytilus polymorpha</name>
    <dbReference type="NCBI Taxonomy" id="45954"/>
    <lineage>
        <taxon>Eukaryota</taxon>
        <taxon>Metazoa</taxon>
        <taxon>Spiralia</taxon>
        <taxon>Lophotrochozoa</taxon>
        <taxon>Mollusca</taxon>
        <taxon>Bivalvia</taxon>
        <taxon>Autobranchia</taxon>
        <taxon>Heteroconchia</taxon>
        <taxon>Euheterodonta</taxon>
        <taxon>Imparidentia</taxon>
        <taxon>Neoheterodontei</taxon>
        <taxon>Myida</taxon>
        <taxon>Dreissenoidea</taxon>
        <taxon>Dreissenidae</taxon>
        <taxon>Dreissena</taxon>
    </lineage>
</organism>
<reference evidence="1" key="1">
    <citation type="journal article" date="2019" name="bioRxiv">
        <title>The Genome of the Zebra Mussel, Dreissena polymorpha: A Resource for Invasive Species Research.</title>
        <authorList>
            <person name="McCartney M.A."/>
            <person name="Auch B."/>
            <person name="Kono T."/>
            <person name="Mallez S."/>
            <person name="Zhang Y."/>
            <person name="Obille A."/>
            <person name="Becker A."/>
            <person name="Abrahante J.E."/>
            <person name="Garbe J."/>
            <person name="Badalamenti J.P."/>
            <person name="Herman A."/>
            <person name="Mangelson H."/>
            <person name="Liachko I."/>
            <person name="Sullivan S."/>
            <person name="Sone E.D."/>
            <person name="Koren S."/>
            <person name="Silverstein K.A.T."/>
            <person name="Beckman K.B."/>
            <person name="Gohl D.M."/>
        </authorList>
    </citation>
    <scope>NUCLEOTIDE SEQUENCE</scope>
    <source>
        <strain evidence="1">Duluth1</strain>
        <tissue evidence="1">Whole animal</tissue>
    </source>
</reference>
<sequence>MKFHVEIPQDIMRTNVLTKFNEEINSTTPGGHVFQHTGTIFELIQDIIKTNVLTKCYEDWTINVTIRVLTTSHPRGHVFKPIDRTINVASRVLTRKNAPPHCGHVFQATIKKNLTKFHNDRTINLASRVLTRKNAPPSVGNVFQPNPFSNSSKISLRQTINVASRVLTRFHFSHIYIAILGKIPCRLLQTKTIFELIPDVIRTYVLTKFHQDRNINLAFMVLTRKNAPPNGGHVFQPTGCIFDLVQDIIETNLLTKFHEERNTNRVSRVITRKHSPHPGGNLNYDRIINVASIKKCLAPWRPYIIGTNLLTNFLEDRTNNVASRVLTRKNAKPPGDHDFQATVTIFELAQDIKTNLVYTKLHRGNFIIFKFF</sequence>
<evidence type="ECO:0000313" key="2">
    <source>
        <dbReference type="Proteomes" id="UP000828390"/>
    </source>
</evidence>
<protein>
    <submittedName>
        <fullName evidence="1">Uncharacterized protein</fullName>
    </submittedName>
</protein>
<evidence type="ECO:0000313" key="1">
    <source>
        <dbReference type="EMBL" id="KAH3790146.1"/>
    </source>
</evidence>
<dbReference type="AlphaFoldDB" id="A0A9D4IVU4"/>
<dbReference type="EMBL" id="JAIWYP010000008">
    <property type="protein sequence ID" value="KAH3790146.1"/>
    <property type="molecule type" value="Genomic_DNA"/>
</dbReference>
<proteinExistence type="predicted"/>
<gene>
    <name evidence="1" type="ORF">DPMN_168341</name>
</gene>
<keyword evidence="2" id="KW-1185">Reference proteome</keyword>
<name>A0A9D4IVU4_DREPO</name>
<dbReference type="Proteomes" id="UP000828390">
    <property type="component" value="Unassembled WGS sequence"/>
</dbReference>